<keyword evidence="2" id="KW-1185">Reference proteome</keyword>
<name>A0A1H5W1Y6_9VIBR</name>
<protein>
    <submittedName>
        <fullName evidence="1">Uncharacterized protein</fullName>
    </submittedName>
</protein>
<dbReference type="AlphaFoldDB" id="A0A1H5W1Y6"/>
<evidence type="ECO:0000313" key="1">
    <source>
        <dbReference type="EMBL" id="SEF92817.1"/>
    </source>
</evidence>
<proteinExistence type="predicted"/>
<accession>A0A1H5W1Y6</accession>
<evidence type="ECO:0000313" key="2">
    <source>
        <dbReference type="Proteomes" id="UP000236721"/>
    </source>
</evidence>
<dbReference type="EMBL" id="FNVG01000005">
    <property type="protein sequence ID" value="SEF92817.1"/>
    <property type="molecule type" value="Genomic_DNA"/>
</dbReference>
<dbReference type="Proteomes" id="UP000236721">
    <property type="component" value="Unassembled WGS sequence"/>
</dbReference>
<gene>
    <name evidence="1" type="ORF">SAMN04488244_10582</name>
</gene>
<sequence>MRQVGYVVLLLASLFTTVVYAEKNMSCTDVGITASNMYLAYWKGEQIHHIVEDNLSGKSFRDKEIVHLIGGVLERLDPDIPKSELRAQRNSLKNTLKRYCLNGEFD</sequence>
<reference evidence="2" key="1">
    <citation type="submission" date="2016-10" db="EMBL/GenBank/DDBJ databases">
        <authorList>
            <person name="Varghese N."/>
            <person name="Submissions S."/>
        </authorList>
    </citation>
    <scope>NUCLEOTIDE SEQUENCE [LARGE SCALE GENOMIC DNA]</scope>
    <source>
        <strain evidence="2">CGMCC 1.7062</strain>
    </source>
</reference>
<organism evidence="1 2">
    <name type="scientific">Vibrio hangzhouensis</name>
    <dbReference type="NCBI Taxonomy" id="462991"/>
    <lineage>
        <taxon>Bacteria</taxon>
        <taxon>Pseudomonadati</taxon>
        <taxon>Pseudomonadota</taxon>
        <taxon>Gammaproteobacteria</taxon>
        <taxon>Vibrionales</taxon>
        <taxon>Vibrionaceae</taxon>
        <taxon>Vibrio</taxon>
    </lineage>
</organism>